<dbReference type="Proteomes" id="UP001596071">
    <property type="component" value="Unassembled WGS sequence"/>
</dbReference>
<comment type="caution">
    <text evidence="2">The sequence shown here is derived from an EMBL/GenBank/DDBJ whole genome shotgun (WGS) entry which is preliminary data.</text>
</comment>
<evidence type="ECO:0000259" key="1">
    <source>
        <dbReference type="Pfam" id="PF00085"/>
    </source>
</evidence>
<dbReference type="Pfam" id="PF00085">
    <property type="entry name" value="Thioredoxin"/>
    <property type="match status" value="1"/>
</dbReference>
<dbReference type="RefSeq" id="WP_381443672.1">
    <property type="nucleotide sequence ID" value="NZ_JBHSNP010000011.1"/>
</dbReference>
<sequence length="118" mass="13739">MILEVEELPMKEIGSFEQWLDITASEPRLLLFVKTDHCSVCEGLYPQVAELEEEYPFPFYRVNAAQVPEMAGQLALFTAPVVLLFHQGREMARFARFVQMEQLKHRLDELVEWGEEHA</sequence>
<dbReference type="InterPro" id="IPR036249">
    <property type="entry name" value="Thioredoxin-like_sf"/>
</dbReference>
<dbReference type="EMBL" id="JBHSNP010000011">
    <property type="protein sequence ID" value="MFC5603315.1"/>
    <property type="molecule type" value="Genomic_DNA"/>
</dbReference>
<proteinExistence type="predicted"/>
<keyword evidence="3" id="KW-1185">Reference proteome</keyword>
<evidence type="ECO:0000313" key="2">
    <source>
        <dbReference type="EMBL" id="MFC5603315.1"/>
    </source>
</evidence>
<dbReference type="SUPFAM" id="SSF52833">
    <property type="entry name" value="Thioredoxin-like"/>
    <property type="match status" value="1"/>
</dbReference>
<name>A0ABW0TZE2_9BACL</name>
<reference evidence="3" key="1">
    <citation type="journal article" date="2019" name="Int. J. Syst. Evol. Microbiol.">
        <title>The Global Catalogue of Microorganisms (GCM) 10K type strain sequencing project: providing services to taxonomists for standard genome sequencing and annotation.</title>
        <authorList>
            <consortium name="The Broad Institute Genomics Platform"/>
            <consortium name="The Broad Institute Genome Sequencing Center for Infectious Disease"/>
            <person name="Wu L."/>
            <person name="Ma J."/>
        </authorList>
    </citation>
    <scope>NUCLEOTIDE SEQUENCE [LARGE SCALE GENOMIC DNA]</scope>
    <source>
        <strain evidence="3">KACC 11299</strain>
    </source>
</reference>
<dbReference type="Gene3D" id="3.40.30.10">
    <property type="entry name" value="Glutaredoxin"/>
    <property type="match status" value="1"/>
</dbReference>
<feature type="domain" description="Thioredoxin" evidence="1">
    <location>
        <begin position="23"/>
        <end position="108"/>
    </location>
</feature>
<gene>
    <name evidence="2" type="ORF">ACFPTP_08765</name>
</gene>
<protein>
    <submittedName>
        <fullName evidence="2">Thioredoxin family protein</fullName>
    </submittedName>
</protein>
<accession>A0ABW0TZE2</accession>
<dbReference type="CDD" id="cd02947">
    <property type="entry name" value="TRX_family"/>
    <property type="match status" value="1"/>
</dbReference>
<organism evidence="2 3">
    <name type="scientific">Sporosarcina koreensis</name>
    <dbReference type="NCBI Taxonomy" id="334735"/>
    <lineage>
        <taxon>Bacteria</taxon>
        <taxon>Bacillati</taxon>
        <taxon>Bacillota</taxon>
        <taxon>Bacilli</taxon>
        <taxon>Bacillales</taxon>
        <taxon>Caryophanaceae</taxon>
        <taxon>Sporosarcina</taxon>
    </lineage>
</organism>
<evidence type="ECO:0000313" key="3">
    <source>
        <dbReference type="Proteomes" id="UP001596071"/>
    </source>
</evidence>
<dbReference type="InterPro" id="IPR013766">
    <property type="entry name" value="Thioredoxin_domain"/>
</dbReference>